<dbReference type="EMBL" id="DTHV01000069">
    <property type="protein sequence ID" value="HGW60232.1"/>
    <property type="molecule type" value="Genomic_DNA"/>
</dbReference>
<reference evidence="1" key="1">
    <citation type="journal article" date="2020" name="mSystems">
        <title>Genome- and Community-Level Interaction Insights into Carbon Utilization and Element Cycling Functions of Hydrothermarchaeota in Hydrothermal Sediment.</title>
        <authorList>
            <person name="Zhou Z."/>
            <person name="Liu Y."/>
            <person name="Xu W."/>
            <person name="Pan J."/>
            <person name="Luo Z.H."/>
            <person name="Li M."/>
        </authorList>
    </citation>
    <scope>NUCLEOTIDE SEQUENCE [LARGE SCALE GENOMIC DNA]</scope>
    <source>
        <strain evidence="1">SpSt-794</strain>
    </source>
</reference>
<dbReference type="AlphaFoldDB" id="A0A7C4TVG5"/>
<sequence length="463" mass="53221">MIILYTPATGFPDLEVKIAYGLARVAIEAGYDTVIVPYGGFYGIKIEGEIEKLNNTFNTLARRILSSNHIPLNTPGITGRSASTIQVKDSESFNIGIFSTIAEIAEHKNSETFCRHNVRNKVSNVLGFTATATTGVLCKRDGIDITFYQGQLRRPTEPREICKNCALLALLGMWYASFVFSVADKEVIVIPIPNQELTGYKLQEIFALQHQVRKQWFNQNIPQILIPLVFLSRIPSSADILKGFDLFIAVLSRQQGYHVDGLYLIEIERYLNFIKYSPYNIATIELMLKSEAYGSLQELNKTIYYLELDSLLKFARLYVQETSTNNWTNLLYLETANYLLKEVGMIPQNIIENKALQSLARTLRYFIRERKYGYVDDIRNARKDSRDFEETIAKMLREGELRRVQQEQDRQAGKEVKNWIYLPKEEEIKEVFRLANEDFESTKLALVMLAFSFPSKETEEDIK</sequence>
<dbReference type="NCBIfam" id="TIGR01878">
    <property type="entry name" value="cas_Csa5"/>
    <property type="match status" value="1"/>
</dbReference>
<evidence type="ECO:0000313" key="1">
    <source>
        <dbReference type="EMBL" id="HGW60232.1"/>
    </source>
</evidence>
<accession>A0A7C4TVG5</accession>
<comment type="caution">
    <text evidence="1">The sequence shown here is derived from an EMBL/GenBank/DDBJ whole genome shotgun (WGS) entry which is preliminary data.</text>
</comment>
<dbReference type="InterPro" id="IPR010157">
    <property type="entry name" value="CRISPR-assoc_Cas5"/>
</dbReference>
<protein>
    <submittedName>
        <fullName evidence="1">Type I-A CRISPR-associated protein Csa5</fullName>
    </submittedName>
</protein>
<proteinExistence type="predicted"/>
<name>A0A7C4TVG5_9BACT</name>
<organism evidence="1">
    <name type="scientific">Caldisericum exile</name>
    <dbReference type="NCBI Taxonomy" id="693075"/>
    <lineage>
        <taxon>Bacteria</taxon>
        <taxon>Pseudomonadati</taxon>
        <taxon>Caldisericota/Cryosericota group</taxon>
        <taxon>Caldisericota</taxon>
        <taxon>Caldisericia</taxon>
        <taxon>Caldisericales</taxon>
        <taxon>Caldisericaceae</taxon>
        <taxon>Caldisericum</taxon>
    </lineage>
</organism>
<gene>
    <name evidence="1" type="primary">csa5</name>
    <name evidence="1" type="ORF">ENV82_02170</name>
</gene>
<dbReference type="Gene3D" id="1.20.120.1610">
    <property type="match status" value="1"/>
</dbReference>